<dbReference type="InterPro" id="IPR008183">
    <property type="entry name" value="Aldose_1/G6P_1-epimerase"/>
</dbReference>
<accession>A0A377IZT8</accession>
<dbReference type="PANTHER" id="PTHR11122">
    <property type="entry name" value="APOSPORY-ASSOCIATED PROTEIN C-RELATED"/>
    <property type="match status" value="1"/>
</dbReference>
<dbReference type="PANTHER" id="PTHR11122:SF13">
    <property type="entry name" value="GLUCOSE-6-PHOSPHATE 1-EPIMERASE"/>
    <property type="match status" value="1"/>
</dbReference>
<comment type="catalytic activity">
    <reaction evidence="1">
        <text>alpha-D-glucose 6-phosphate = beta-D-glucose 6-phosphate</text>
        <dbReference type="Rhea" id="RHEA:16249"/>
        <dbReference type="ChEBI" id="CHEBI:58225"/>
        <dbReference type="ChEBI" id="CHEBI:58247"/>
        <dbReference type="EC" id="5.1.3.15"/>
    </reaction>
</comment>
<name>A0A377IZT8_9PAST</name>
<dbReference type="EMBL" id="UGHS01000004">
    <property type="protein sequence ID" value="STO93776.1"/>
    <property type="molecule type" value="Genomic_DNA"/>
</dbReference>
<evidence type="ECO:0000256" key="5">
    <source>
        <dbReference type="PIRSR" id="PIRSR016020-1"/>
    </source>
</evidence>
<evidence type="ECO:0000256" key="2">
    <source>
        <dbReference type="ARBA" id="ARBA00005866"/>
    </source>
</evidence>
<dbReference type="Gene3D" id="2.70.98.10">
    <property type="match status" value="1"/>
</dbReference>
<dbReference type="Proteomes" id="UP000255264">
    <property type="component" value="Unassembled WGS sequence"/>
</dbReference>
<dbReference type="GO" id="GO:0047938">
    <property type="term" value="F:glucose-6-phosphate 1-epimerase activity"/>
    <property type="evidence" value="ECO:0007669"/>
    <property type="project" value="UniProtKB-UniRule"/>
</dbReference>
<evidence type="ECO:0000256" key="1">
    <source>
        <dbReference type="ARBA" id="ARBA00001096"/>
    </source>
</evidence>
<dbReference type="GO" id="GO:0005975">
    <property type="term" value="P:carbohydrate metabolic process"/>
    <property type="evidence" value="ECO:0007669"/>
    <property type="project" value="InterPro"/>
</dbReference>
<evidence type="ECO:0000313" key="6">
    <source>
        <dbReference type="EMBL" id="STO93776.1"/>
    </source>
</evidence>
<comment type="similarity">
    <text evidence="2 4">Belongs to the glucose-6-phosphate 1-epimerase family.</text>
</comment>
<feature type="active site" evidence="5">
    <location>
        <position position="144"/>
    </location>
</feature>
<dbReference type="InterPro" id="IPR014718">
    <property type="entry name" value="GH-type_carb-bd"/>
</dbReference>
<dbReference type="InterPro" id="IPR025532">
    <property type="entry name" value="G6P_1-epimerase"/>
</dbReference>
<dbReference type="AlphaFoldDB" id="A0A377IZT8"/>
<dbReference type="OrthoDB" id="9790727at2"/>
<gene>
    <name evidence="6" type="primary">yeaD</name>
    <name evidence="6" type="ORF">NCTC13335_01688</name>
</gene>
<dbReference type="RefSeq" id="WP_115003397.1">
    <property type="nucleotide sequence ID" value="NZ_UGHS01000004.1"/>
</dbReference>
<dbReference type="CDD" id="cd09020">
    <property type="entry name" value="D-hex-6-P-epi_like"/>
    <property type="match status" value="1"/>
</dbReference>
<keyword evidence="3 4" id="KW-0413">Isomerase</keyword>
<dbReference type="GO" id="GO:0030246">
    <property type="term" value="F:carbohydrate binding"/>
    <property type="evidence" value="ECO:0007669"/>
    <property type="project" value="UniProtKB-UniRule"/>
</dbReference>
<organism evidence="6 7">
    <name type="scientific">Haemophilus pittmaniae</name>
    <dbReference type="NCBI Taxonomy" id="249188"/>
    <lineage>
        <taxon>Bacteria</taxon>
        <taxon>Pseudomonadati</taxon>
        <taxon>Pseudomonadota</taxon>
        <taxon>Gammaproteobacteria</taxon>
        <taxon>Pasteurellales</taxon>
        <taxon>Pasteurellaceae</taxon>
        <taxon>Haemophilus</taxon>
    </lineage>
</organism>
<dbReference type="InterPro" id="IPR011013">
    <property type="entry name" value="Gal_mutarotase_sf_dom"/>
</dbReference>
<dbReference type="PIRSF" id="PIRSF016020">
    <property type="entry name" value="PHexose_mutarotase"/>
    <property type="match status" value="1"/>
</dbReference>
<dbReference type="Pfam" id="PF01263">
    <property type="entry name" value="Aldose_epim"/>
    <property type="match status" value="1"/>
</dbReference>
<reference evidence="6 7" key="1">
    <citation type="submission" date="2018-06" db="EMBL/GenBank/DDBJ databases">
        <authorList>
            <consortium name="Pathogen Informatics"/>
            <person name="Doyle S."/>
        </authorList>
    </citation>
    <scope>NUCLEOTIDE SEQUENCE [LARGE SCALE GENOMIC DNA]</scope>
    <source>
        <strain evidence="6 7">NCTC13335</strain>
    </source>
</reference>
<dbReference type="SUPFAM" id="SSF74650">
    <property type="entry name" value="Galactose mutarotase-like"/>
    <property type="match status" value="1"/>
</dbReference>
<feature type="active site" evidence="5">
    <location>
        <position position="242"/>
    </location>
</feature>
<protein>
    <recommendedName>
        <fullName evidence="4">Putative glucose-6-phosphate 1-epimerase</fullName>
        <ecNumber evidence="4">5.1.3.15</ecNumber>
    </recommendedName>
</protein>
<evidence type="ECO:0000256" key="4">
    <source>
        <dbReference type="PIRNR" id="PIRNR016020"/>
    </source>
</evidence>
<evidence type="ECO:0000313" key="7">
    <source>
        <dbReference type="Proteomes" id="UP000255264"/>
    </source>
</evidence>
<evidence type="ECO:0000256" key="3">
    <source>
        <dbReference type="ARBA" id="ARBA00023235"/>
    </source>
</evidence>
<sequence>MEINEHLSLIQMNEIPVVVMKHTTGEAKIALQGAQLLSWQPAGAAQDVFWLSEIEPFKAGQAIRGGIPICYPWFGPRFQPSHGTARLRLWQLSDYQIDTDKVMLEFSLFDEQGIIEAKVRMRFAETCQITFTHYGQDSAQAALHSYFRVADIAHTEVQNLPEQCFNQLTERVQNVPSPRIIDREVDCIYHLEQADSQIVDQRWQRKISIRHQQAGEIVLWNPWQKSTSSMSEEGHKSMLCVETARLSRPLQFGESIGVEIAFNTF</sequence>
<dbReference type="EC" id="5.1.3.15" evidence="4"/>
<keyword evidence="7" id="KW-1185">Reference proteome</keyword>
<proteinExistence type="inferred from homology"/>